<dbReference type="RefSeq" id="WP_006779833.1">
    <property type="nucleotide sequence ID" value="NZ_CP040506.1"/>
</dbReference>
<evidence type="ECO:0000259" key="5">
    <source>
        <dbReference type="PROSITE" id="PS51635"/>
    </source>
</evidence>
<dbReference type="EMBL" id="ADLN01000033">
    <property type="protein sequence ID" value="EHI60180.1"/>
    <property type="molecule type" value="Genomic_DNA"/>
</dbReference>
<feature type="domain" description="PNPLA" evidence="5">
    <location>
        <begin position="6"/>
        <end position="172"/>
    </location>
</feature>
<comment type="caution">
    <text evidence="6">The sequence shown here is derived from an EMBL/GenBank/DDBJ whole genome shotgun (WGS) entry which is preliminary data.</text>
</comment>
<dbReference type="Proteomes" id="UP000005384">
    <property type="component" value="Unassembled WGS sequence"/>
</dbReference>
<accession>G5IEC5</accession>
<dbReference type="HOGENOM" id="CLU_048271_1_0_9"/>
<name>G5IEC5_9FIRM</name>
<dbReference type="Pfam" id="PF01734">
    <property type="entry name" value="Patatin"/>
    <property type="match status" value="1"/>
</dbReference>
<evidence type="ECO:0000256" key="3">
    <source>
        <dbReference type="ARBA" id="ARBA00023098"/>
    </source>
</evidence>
<organism evidence="6 7">
    <name type="scientific">Hungatella hathewayi WAL-18680</name>
    <dbReference type="NCBI Taxonomy" id="742737"/>
    <lineage>
        <taxon>Bacteria</taxon>
        <taxon>Bacillati</taxon>
        <taxon>Bacillota</taxon>
        <taxon>Clostridia</taxon>
        <taxon>Lachnospirales</taxon>
        <taxon>Lachnospiraceae</taxon>
        <taxon>Hungatella</taxon>
    </lineage>
</organism>
<dbReference type="InterPro" id="IPR050301">
    <property type="entry name" value="NTE"/>
</dbReference>
<evidence type="ECO:0000256" key="1">
    <source>
        <dbReference type="ARBA" id="ARBA00022801"/>
    </source>
</evidence>
<keyword evidence="1 4" id="KW-0378">Hydrolase</keyword>
<dbReference type="Pfam" id="PF19890">
    <property type="entry name" value="DUF6363"/>
    <property type="match status" value="1"/>
</dbReference>
<dbReference type="OrthoDB" id="9802424at2"/>
<evidence type="ECO:0000256" key="4">
    <source>
        <dbReference type="PROSITE-ProRule" id="PRU01161"/>
    </source>
</evidence>
<protein>
    <recommendedName>
        <fullName evidence="5">PNPLA domain-containing protein</fullName>
    </recommendedName>
</protein>
<gene>
    <name evidence="6" type="ORF">HMPREF9473_01852</name>
</gene>
<dbReference type="CDD" id="cd07208">
    <property type="entry name" value="Pat_hypo_Ecoli_yjju_like"/>
    <property type="match status" value="1"/>
</dbReference>
<sequence length="284" mass="32643">MIEGALVLEGGSLRSMFTSGVLDVMMEQGIELSYVNGVSAGSMCGMNYLSKQVGRTLQVNTEYLHDKRYMSFRNMLKNRLIFNFDFLFGELSTELVPFDFETFENSPQKFEVVATRCRTGQPVFFEKGVCTDMYAAVQASCSMPVLSRMITVEGRKYLDGGISLPIAYKRAMELGYEKVVVVLTRQHGYRKKPVDRLTKRGYDRYFEPLPELRAALEEVPERYNRMQEEMDELEADGKLFIIRPEFPVMVSRVEQDAEKLKALYAEGRRIGEERLEALREYLGI</sequence>
<dbReference type="GO" id="GO:0016042">
    <property type="term" value="P:lipid catabolic process"/>
    <property type="evidence" value="ECO:0007669"/>
    <property type="project" value="UniProtKB-UniRule"/>
</dbReference>
<feature type="short sequence motif" description="GXSXG" evidence="4">
    <location>
        <begin position="37"/>
        <end position="41"/>
    </location>
</feature>
<dbReference type="AlphaFoldDB" id="G5IEC5"/>
<dbReference type="PANTHER" id="PTHR14226">
    <property type="entry name" value="NEUROPATHY TARGET ESTERASE/SWISS CHEESE D.MELANOGASTER"/>
    <property type="match status" value="1"/>
</dbReference>
<keyword evidence="7" id="KW-1185">Reference proteome</keyword>
<dbReference type="PATRIC" id="fig|742737.3.peg.1880"/>
<evidence type="ECO:0000313" key="6">
    <source>
        <dbReference type="EMBL" id="EHI60180.1"/>
    </source>
</evidence>
<dbReference type="InterPro" id="IPR045943">
    <property type="entry name" value="DUF6363"/>
</dbReference>
<feature type="active site" description="Nucleophile" evidence="4">
    <location>
        <position position="39"/>
    </location>
</feature>
<reference evidence="6 7" key="1">
    <citation type="submission" date="2011-08" db="EMBL/GenBank/DDBJ databases">
        <title>The Genome Sequence of Clostridium hathewayi WAL-18680.</title>
        <authorList>
            <consortium name="The Broad Institute Genome Sequencing Platform"/>
            <person name="Earl A."/>
            <person name="Ward D."/>
            <person name="Feldgarden M."/>
            <person name="Gevers D."/>
            <person name="Finegold S.M."/>
            <person name="Summanen P.H."/>
            <person name="Molitoris D.R."/>
            <person name="Song M."/>
            <person name="Daigneault M."/>
            <person name="Allen-Vercoe E."/>
            <person name="Young S.K."/>
            <person name="Zeng Q."/>
            <person name="Gargeya S."/>
            <person name="Fitzgerald M."/>
            <person name="Haas B."/>
            <person name="Abouelleil A."/>
            <person name="Alvarado L."/>
            <person name="Arachchi H.M."/>
            <person name="Berlin A."/>
            <person name="Brown A."/>
            <person name="Chapman S.B."/>
            <person name="Chen Z."/>
            <person name="Dunbar C."/>
            <person name="Freedman E."/>
            <person name="Gearin G."/>
            <person name="Gellesch M."/>
            <person name="Goldberg J."/>
            <person name="Griggs A."/>
            <person name="Gujja S."/>
            <person name="Heiman D."/>
            <person name="Howarth C."/>
            <person name="Larson L."/>
            <person name="Lui A."/>
            <person name="MacDonald P.J.P."/>
            <person name="Montmayeur A."/>
            <person name="Murphy C."/>
            <person name="Neiman D."/>
            <person name="Pearson M."/>
            <person name="Priest M."/>
            <person name="Roberts A."/>
            <person name="Saif S."/>
            <person name="Shea T."/>
            <person name="Shenoy N."/>
            <person name="Sisk P."/>
            <person name="Stolte C."/>
            <person name="Sykes S."/>
            <person name="Wortman J."/>
            <person name="Nusbaum C."/>
            <person name="Birren B."/>
        </authorList>
    </citation>
    <scope>NUCLEOTIDE SEQUENCE [LARGE SCALE GENOMIC DNA]</scope>
    <source>
        <strain evidence="6 7">WAL-18680</strain>
    </source>
</reference>
<proteinExistence type="predicted"/>
<dbReference type="PROSITE" id="PS51635">
    <property type="entry name" value="PNPLA"/>
    <property type="match status" value="1"/>
</dbReference>
<dbReference type="InterPro" id="IPR016035">
    <property type="entry name" value="Acyl_Trfase/lysoPLipase"/>
</dbReference>
<dbReference type="Gene3D" id="3.40.1090.10">
    <property type="entry name" value="Cytosolic phospholipase A2 catalytic domain"/>
    <property type="match status" value="1"/>
</dbReference>
<evidence type="ECO:0000256" key="2">
    <source>
        <dbReference type="ARBA" id="ARBA00022963"/>
    </source>
</evidence>
<keyword evidence="2 4" id="KW-0442">Lipid degradation</keyword>
<comment type="caution">
    <text evidence="4">Lacks conserved residue(s) required for the propagation of feature annotation.</text>
</comment>
<feature type="short sequence motif" description="DGA/G" evidence="4">
    <location>
        <begin position="159"/>
        <end position="161"/>
    </location>
</feature>
<dbReference type="InterPro" id="IPR002641">
    <property type="entry name" value="PNPLA_dom"/>
</dbReference>
<dbReference type="PANTHER" id="PTHR14226:SF25">
    <property type="entry name" value="PHOSPHOESTERASE"/>
    <property type="match status" value="1"/>
</dbReference>
<evidence type="ECO:0000313" key="7">
    <source>
        <dbReference type="Proteomes" id="UP000005384"/>
    </source>
</evidence>
<dbReference type="GO" id="GO:0016787">
    <property type="term" value="F:hydrolase activity"/>
    <property type="evidence" value="ECO:0007669"/>
    <property type="project" value="UniProtKB-UniRule"/>
</dbReference>
<dbReference type="SUPFAM" id="SSF52151">
    <property type="entry name" value="FabD/lysophospholipase-like"/>
    <property type="match status" value="1"/>
</dbReference>
<dbReference type="InterPro" id="IPR037483">
    <property type="entry name" value="YjjU-like"/>
</dbReference>
<keyword evidence="3 4" id="KW-0443">Lipid metabolism</keyword>
<feature type="active site" description="Proton acceptor" evidence="4">
    <location>
        <position position="159"/>
    </location>
</feature>